<accession>A0ABP7K7W6</accession>
<dbReference type="EMBL" id="BAABCN010000002">
    <property type="protein sequence ID" value="GAA3868650.1"/>
    <property type="molecule type" value="Genomic_DNA"/>
</dbReference>
<gene>
    <name evidence="1" type="ORF">GCM10022381_09990</name>
</gene>
<proteinExistence type="predicted"/>
<comment type="caution">
    <text evidence="1">The sequence shown here is derived from an EMBL/GenBank/DDBJ whole genome shotgun (WGS) entry which is preliminary data.</text>
</comment>
<reference evidence="2" key="1">
    <citation type="journal article" date="2019" name="Int. J. Syst. Evol. Microbiol.">
        <title>The Global Catalogue of Microorganisms (GCM) 10K type strain sequencing project: providing services to taxonomists for standard genome sequencing and annotation.</title>
        <authorList>
            <consortium name="The Broad Institute Genomics Platform"/>
            <consortium name="The Broad Institute Genome Sequencing Center for Infectious Disease"/>
            <person name="Wu L."/>
            <person name="Ma J."/>
        </authorList>
    </citation>
    <scope>NUCLEOTIDE SEQUENCE [LARGE SCALE GENOMIC DNA]</scope>
    <source>
        <strain evidence="2">JCM 17021</strain>
    </source>
</reference>
<dbReference type="RefSeq" id="WP_345062873.1">
    <property type="nucleotide sequence ID" value="NZ_BAABCN010000002.1"/>
</dbReference>
<organism evidence="1 2">
    <name type="scientific">Leifsonia kafniensis</name>
    <dbReference type="NCBI Taxonomy" id="475957"/>
    <lineage>
        <taxon>Bacteria</taxon>
        <taxon>Bacillati</taxon>
        <taxon>Actinomycetota</taxon>
        <taxon>Actinomycetes</taxon>
        <taxon>Micrococcales</taxon>
        <taxon>Microbacteriaceae</taxon>
        <taxon>Leifsonia</taxon>
    </lineage>
</organism>
<protein>
    <submittedName>
        <fullName evidence="1">Uncharacterized protein</fullName>
    </submittedName>
</protein>
<sequence length="72" mass="8111">MNTTHLPSIELWWPRLDIPAKRWLLAHEEEPLPPHILAEISALCGVDASGSEETMLTVADRNYIATQMESVD</sequence>
<evidence type="ECO:0000313" key="1">
    <source>
        <dbReference type="EMBL" id="GAA3868650.1"/>
    </source>
</evidence>
<evidence type="ECO:0000313" key="2">
    <source>
        <dbReference type="Proteomes" id="UP001501803"/>
    </source>
</evidence>
<keyword evidence="2" id="KW-1185">Reference proteome</keyword>
<dbReference type="Proteomes" id="UP001501803">
    <property type="component" value="Unassembled WGS sequence"/>
</dbReference>
<name>A0ABP7K7W6_9MICO</name>